<dbReference type="PROSITE" id="PS50920">
    <property type="entry name" value="SOLCAR"/>
    <property type="match status" value="1"/>
</dbReference>
<dbReference type="PANTHER" id="PTHR46314:SF2">
    <property type="entry name" value="SOLUTE CARRIER FAMILY 25 MEMBER 44"/>
    <property type="match status" value="1"/>
</dbReference>
<reference evidence="8 9" key="1">
    <citation type="submission" date="2025-04" db="UniProtKB">
        <authorList>
            <consortium name="RefSeq"/>
        </authorList>
    </citation>
    <scope>IDENTIFICATION</scope>
    <source>
        <tissue evidence="8 9">Whole sample</tissue>
    </source>
</reference>
<dbReference type="PANTHER" id="PTHR46314">
    <property type="entry name" value="SOLUTE CARRIER FAMILY 25 MEMBER 44"/>
    <property type="match status" value="1"/>
</dbReference>
<evidence type="ECO:0000313" key="11">
    <source>
        <dbReference type="RefSeq" id="XP_022334277.1"/>
    </source>
</evidence>
<feature type="repeat" description="Solcar" evidence="5">
    <location>
        <begin position="24"/>
        <end position="112"/>
    </location>
</feature>
<dbReference type="InterPro" id="IPR023395">
    <property type="entry name" value="MCP_dom_sf"/>
</dbReference>
<dbReference type="GO" id="GO:0016020">
    <property type="term" value="C:membrane"/>
    <property type="evidence" value="ECO:0007669"/>
    <property type="project" value="UniProtKB-SubCell"/>
</dbReference>
<dbReference type="GO" id="GO:0009083">
    <property type="term" value="P:branched-chain amino acid catabolic process"/>
    <property type="evidence" value="ECO:0007669"/>
    <property type="project" value="InterPro"/>
</dbReference>
<evidence type="ECO:0000313" key="7">
    <source>
        <dbReference type="Proteomes" id="UP000694844"/>
    </source>
</evidence>
<dbReference type="KEGG" id="cvn:111128260"/>
<evidence type="ECO:0000256" key="6">
    <source>
        <dbReference type="RuleBase" id="RU000488"/>
    </source>
</evidence>
<dbReference type="RefSeq" id="XP_022329502.1">
    <property type="nucleotide sequence ID" value="XM_022473794.1"/>
</dbReference>
<dbReference type="Pfam" id="PF00153">
    <property type="entry name" value="Mito_carr"/>
    <property type="match status" value="3"/>
</dbReference>
<dbReference type="RefSeq" id="XP_022329503.1">
    <property type="nucleotide sequence ID" value="XM_022473795.1"/>
</dbReference>
<dbReference type="SUPFAM" id="SSF103506">
    <property type="entry name" value="Mitochondrial carrier"/>
    <property type="match status" value="1"/>
</dbReference>
<dbReference type="RefSeq" id="XP_022334276.1">
    <property type="nucleotide sequence ID" value="XM_022478568.1"/>
</dbReference>
<keyword evidence="6" id="KW-0813">Transport</keyword>
<evidence type="ECO:0000256" key="3">
    <source>
        <dbReference type="ARBA" id="ARBA00022692"/>
    </source>
</evidence>
<comment type="subcellular location">
    <subcellularLocation>
        <location evidence="1">Membrane</location>
        <topology evidence="1">Multi-pass membrane protein</topology>
    </subcellularLocation>
</comment>
<dbReference type="AlphaFoldDB" id="A0A8B8E4M0"/>
<dbReference type="GO" id="GO:0015658">
    <property type="term" value="F:branched-chain amino acid transmembrane transporter activity"/>
    <property type="evidence" value="ECO:0007669"/>
    <property type="project" value="InterPro"/>
</dbReference>
<evidence type="ECO:0000313" key="9">
    <source>
        <dbReference type="RefSeq" id="XP_022329503.1"/>
    </source>
</evidence>
<evidence type="ECO:0000256" key="4">
    <source>
        <dbReference type="ARBA" id="ARBA00023136"/>
    </source>
</evidence>
<evidence type="ECO:0000256" key="5">
    <source>
        <dbReference type="PROSITE-ProRule" id="PRU00282"/>
    </source>
</evidence>
<sequence>MIIEARKPSVDPTDAHPNIIEMHMLDLYKFFPTMACSSCAMRVIYYPFIKVTILQQQQKEKEKLYKNITDAFRKIYRGQGINGLFRGVTFRAFGQTLSSLTYVSTYESVRELTSHPFLAGFAASCTASCINCPFDVVNQYVILLSKQATTPQEVRILKSLQPLRFPKEIRHGGRWILESSVIRYVGNQHGFKGFWRALPLLMINNGLHSALWWSSFEFVSGILAHRYPETSRVMRNTASGVISGFGVAILTNGLSITTTRAQVNQASIRVAALNLYREEGLITFFTKGLRPRVIQNILFSFLATLVYDSVKQFSLKDEYKSKVTW</sequence>
<dbReference type="InterPro" id="IPR042164">
    <property type="entry name" value="SLC25A44"/>
</dbReference>
<proteinExistence type="inferred from homology"/>
<accession>A0A8B8E4M0</accession>
<name>A0A8B8E4M0_CRAVI</name>
<dbReference type="GO" id="GO:0005739">
    <property type="term" value="C:mitochondrion"/>
    <property type="evidence" value="ECO:0007669"/>
    <property type="project" value="InterPro"/>
</dbReference>
<dbReference type="InterPro" id="IPR018108">
    <property type="entry name" value="MCP_transmembrane"/>
</dbReference>
<dbReference type="Gene3D" id="1.50.40.10">
    <property type="entry name" value="Mitochondrial carrier domain"/>
    <property type="match status" value="1"/>
</dbReference>
<keyword evidence="3 5" id="KW-0812">Transmembrane</keyword>
<gene>
    <name evidence="10 11" type="primary">LOC111131165</name>
    <name evidence="8 9" type="synonym">LOC111128260</name>
</gene>
<keyword evidence="7" id="KW-1185">Reference proteome</keyword>
<dbReference type="OrthoDB" id="250329at2759"/>
<keyword evidence="4 5" id="KW-0472">Membrane</keyword>
<dbReference type="KEGG" id="cvn:111131165"/>
<protein>
    <submittedName>
        <fullName evidence="8 9">Solute carrier family 25 member 44-like</fullName>
    </submittedName>
</protein>
<comment type="similarity">
    <text evidence="2 6">Belongs to the mitochondrial carrier (TC 2.A.29) family.</text>
</comment>
<dbReference type="Proteomes" id="UP000694844">
    <property type="component" value="Chromosome 4"/>
</dbReference>
<evidence type="ECO:0000256" key="1">
    <source>
        <dbReference type="ARBA" id="ARBA00004141"/>
    </source>
</evidence>
<evidence type="ECO:0000313" key="8">
    <source>
        <dbReference type="RefSeq" id="XP_022329502.1"/>
    </source>
</evidence>
<dbReference type="GeneID" id="111131165"/>
<evidence type="ECO:0000256" key="2">
    <source>
        <dbReference type="ARBA" id="ARBA00006375"/>
    </source>
</evidence>
<dbReference type="RefSeq" id="XP_022334277.1">
    <property type="nucleotide sequence ID" value="XM_022478569.1"/>
</dbReference>
<organism evidence="7 10">
    <name type="scientific">Crassostrea virginica</name>
    <name type="common">Eastern oyster</name>
    <dbReference type="NCBI Taxonomy" id="6565"/>
    <lineage>
        <taxon>Eukaryota</taxon>
        <taxon>Metazoa</taxon>
        <taxon>Spiralia</taxon>
        <taxon>Lophotrochozoa</taxon>
        <taxon>Mollusca</taxon>
        <taxon>Bivalvia</taxon>
        <taxon>Autobranchia</taxon>
        <taxon>Pteriomorphia</taxon>
        <taxon>Ostreida</taxon>
        <taxon>Ostreoidea</taxon>
        <taxon>Ostreidae</taxon>
        <taxon>Crassostrea</taxon>
    </lineage>
</organism>
<evidence type="ECO:0000313" key="10">
    <source>
        <dbReference type="RefSeq" id="XP_022334276.1"/>
    </source>
</evidence>